<proteinExistence type="predicted"/>
<dbReference type="InterPro" id="IPR043129">
    <property type="entry name" value="ATPase_NBD"/>
</dbReference>
<dbReference type="AlphaFoldDB" id="A0A851GA79"/>
<reference evidence="3 4" key="1">
    <citation type="submission" date="2020-07" db="EMBL/GenBank/DDBJ databases">
        <title>Roseicoccus Jingziensis gen. nov., sp. nov., isolated from coastal seawater.</title>
        <authorList>
            <person name="Feng X."/>
        </authorList>
    </citation>
    <scope>NUCLEOTIDE SEQUENCE [LARGE SCALE GENOMIC DNA]</scope>
    <source>
        <strain evidence="3 4">N1E253</strain>
    </source>
</reference>
<dbReference type="InterPro" id="IPR027980">
    <property type="entry name" value="RACo_C"/>
</dbReference>
<organism evidence="3 4">
    <name type="scientific">Oceaniferula marina</name>
    <dbReference type="NCBI Taxonomy" id="2748318"/>
    <lineage>
        <taxon>Bacteria</taxon>
        <taxon>Pseudomonadati</taxon>
        <taxon>Verrucomicrobiota</taxon>
        <taxon>Verrucomicrobiia</taxon>
        <taxon>Verrucomicrobiales</taxon>
        <taxon>Verrucomicrobiaceae</taxon>
        <taxon>Oceaniferula</taxon>
    </lineage>
</organism>
<dbReference type="GO" id="GO:0051536">
    <property type="term" value="F:iron-sulfur cluster binding"/>
    <property type="evidence" value="ECO:0007669"/>
    <property type="project" value="InterPro"/>
</dbReference>
<dbReference type="InterPro" id="IPR042259">
    <property type="entry name" value="Raco-like_middle_sf"/>
</dbReference>
<evidence type="ECO:0000313" key="4">
    <source>
        <dbReference type="Proteomes" id="UP000557872"/>
    </source>
</evidence>
<dbReference type="Proteomes" id="UP000557872">
    <property type="component" value="Unassembled WGS sequence"/>
</dbReference>
<accession>A0A851GA79</accession>
<dbReference type="Pfam" id="PF14574">
    <property type="entry name" value="RACo_C_ter"/>
    <property type="match status" value="1"/>
</dbReference>
<dbReference type="Gene3D" id="3.30.420.480">
    <property type="entry name" value="Domain of unknown function (DUF4445)"/>
    <property type="match status" value="1"/>
</dbReference>
<dbReference type="SUPFAM" id="SSF54292">
    <property type="entry name" value="2Fe-2S ferredoxin-like"/>
    <property type="match status" value="1"/>
</dbReference>
<protein>
    <submittedName>
        <fullName evidence="3">DUF4445 domain-containing protein</fullName>
    </submittedName>
</protein>
<keyword evidence="4" id="KW-1185">Reference proteome</keyword>
<evidence type="ECO:0000259" key="2">
    <source>
        <dbReference type="Pfam" id="PF17651"/>
    </source>
</evidence>
<evidence type="ECO:0000313" key="3">
    <source>
        <dbReference type="EMBL" id="NWK54119.1"/>
    </source>
</evidence>
<dbReference type="Pfam" id="PF17651">
    <property type="entry name" value="Raco_middle"/>
    <property type="match status" value="1"/>
</dbReference>
<feature type="domain" description="RACo-like middle region" evidence="2">
    <location>
        <begin position="121"/>
        <end position="280"/>
    </location>
</feature>
<name>A0A851GA79_9BACT</name>
<dbReference type="EMBL" id="JACBAZ010000001">
    <property type="protein sequence ID" value="NWK54119.1"/>
    <property type="molecule type" value="Genomic_DNA"/>
</dbReference>
<dbReference type="InterPro" id="IPR041414">
    <property type="entry name" value="Raco-like_middle"/>
</dbReference>
<gene>
    <name evidence="3" type="ORF">HW115_00730</name>
</gene>
<dbReference type="RefSeq" id="WP_178930663.1">
    <property type="nucleotide sequence ID" value="NZ_JACBAZ010000001.1"/>
</dbReference>
<sequence>MRQLVINLDDGHDHRIDSCDPSSEQTLADHLEAHGFPLNTRCGKRGLCNGCEVRLSDGSTVKSCQIKAGKLDQIQLPERSRMEHRAQVSDSFRIDIPYAHQPIFPMPSLDFDKCNHGKDIGFAIDLGTTTVAVLIIDLSTGDILSRASGFNAQIQWGDNVLTRIQASGDPDTLRALQQALTETTFPELIHSACERAGKSTAQLAGGVIAGNTTMLHLLTGENPSSLGVYPFTPRFIEGKLMRNGQIGINNLPADTPLQLLPGIATFIGADIVAGIYATGMLYDSAPSLLVDIGTNGEIVLHHQGQLIACATAAGPAFEGGGLSCGTRARHGAISDLAYSLPASRLEAKVIGNVPLARASGICGSAYIDFLADGRRSGLISPSGRILPSAWESLPEPYRSVHEDGRALCLADTKGRGSMIISEVDIAVILQAKAAIGAGIETLLEVSGLTADEIGKVYLAGGFGMHLNVANAIDMGLLPGFSPKQIEVVGNTSLAGAMLTLIDKSSLDEMEAIREKTTTIELNQQANFEDCYINHLMLP</sequence>
<dbReference type="PANTHER" id="PTHR42895:SF2">
    <property type="entry name" value="IRON-SULFUR CLUSTER PROTEIN"/>
    <property type="match status" value="1"/>
</dbReference>
<dbReference type="InterPro" id="IPR036010">
    <property type="entry name" value="2Fe-2S_ferredoxin-like_sf"/>
</dbReference>
<dbReference type="InterPro" id="IPR012675">
    <property type="entry name" value="Beta-grasp_dom_sf"/>
</dbReference>
<dbReference type="Gene3D" id="3.10.20.30">
    <property type="match status" value="1"/>
</dbReference>
<comment type="caution">
    <text evidence="3">The sequence shown here is derived from an EMBL/GenBank/DDBJ whole genome shotgun (WGS) entry which is preliminary data.</text>
</comment>
<feature type="domain" description="RACo C-terminal" evidence="1">
    <location>
        <begin position="287"/>
        <end position="538"/>
    </location>
</feature>
<dbReference type="SUPFAM" id="SSF53067">
    <property type="entry name" value="Actin-like ATPase domain"/>
    <property type="match status" value="1"/>
</dbReference>
<dbReference type="PANTHER" id="PTHR42895">
    <property type="entry name" value="IRON-SULFUR CLUSTER-BINDING PROTEIN-RELATED"/>
    <property type="match status" value="1"/>
</dbReference>
<dbReference type="InterPro" id="IPR052911">
    <property type="entry name" value="Corrinoid_activation_enz"/>
</dbReference>
<evidence type="ECO:0000259" key="1">
    <source>
        <dbReference type="Pfam" id="PF14574"/>
    </source>
</evidence>